<evidence type="ECO:0000313" key="9">
    <source>
        <dbReference type="EMBL" id="OHV28813.1"/>
    </source>
</evidence>
<dbReference type="EC" id="5.4.2.11" evidence="4 8"/>
<dbReference type="InterPro" id="IPR005952">
    <property type="entry name" value="Phosphogly_mut1"/>
</dbReference>
<evidence type="ECO:0000256" key="5">
    <source>
        <dbReference type="PIRSR" id="PIRSR613078-1"/>
    </source>
</evidence>
<evidence type="ECO:0000256" key="1">
    <source>
        <dbReference type="ARBA" id="ARBA00006717"/>
    </source>
</evidence>
<feature type="active site" description="Proton donor/acceptor" evidence="4 5">
    <location>
        <position position="90"/>
    </location>
</feature>
<feature type="binding site" evidence="4 6">
    <location>
        <position position="63"/>
    </location>
    <ligand>
        <name>substrate</name>
    </ligand>
</feature>
<comment type="function">
    <text evidence="4 8">Catalyzes the interconversion of 2-phosphoglycerate and 3-phosphoglycerate.</text>
</comment>
<dbReference type="SMART" id="SM00855">
    <property type="entry name" value="PGAM"/>
    <property type="match status" value="1"/>
</dbReference>
<comment type="caution">
    <text evidence="9">The sequence shown here is derived from an EMBL/GenBank/DDBJ whole genome shotgun (WGS) entry which is preliminary data.</text>
</comment>
<name>A0A1S1Q1N6_9ACTN</name>
<keyword evidence="10" id="KW-1185">Reference proteome</keyword>
<evidence type="ECO:0000256" key="3">
    <source>
        <dbReference type="ARBA" id="ARBA00023235"/>
    </source>
</evidence>
<dbReference type="HAMAP" id="MF_01039">
    <property type="entry name" value="PGAM_GpmA"/>
    <property type="match status" value="1"/>
</dbReference>
<protein>
    <recommendedName>
        <fullName evidence="4 8">2,3-bisphosphoglycerate-dependent phosphoglycerate mutase</fullName>
        <shortName evidence="4">BPG-dependent PGAM</shortName>
        <shortName evidence="4">PGAM</shortName>
        <shortName evidence="4">Phosphoglyceromutase</shortName>
        <shortName evidence="4">dPGM</shortName>
        <ecNumber evidence="4 8">5.4.2.11</ecNumber>
    </recommendedName>
</protein>
<dbReference type="SUPFAM" id="SSF53254">
    <property type="entry name" value="Phosphoglycerate mutase-like"/>
    <property type="match status" value="1"/>
</dbReference>
<organism evidence="9 10">
    <name type="scientific">Parafrankia colletiae</name>
    <dbReference type="NCBI Taxonomy" id="573497"/>
    <lineage>
        <taxon>Bacteria</taxon>
        <taxon>Bacillati</taxon>
        <taxon>Actinomycetota</taxon>
        <taxon>Actinomycetes</taxon>
        <taxon>Frankiales</taxon>
        <taxon>Frankiaceae</taxon>
        <taxon>Parafrankia</taxon>
    </lineage>
</organism>
<dbReference type="UniPathway" id="UPA00109">
    <property type="reaction ID" value="UER00186"/>
</dbReference>
<feature type="binding site" evidence="4 6">
    <location>
        <begin position="11"/>
        <end position="18"/>
    </location>
    <ligand>
        <name>substrate</name>
    </ligand>
</feature>
<feature type="binding site" evidence="4 6">
    <location>
        <begin position="185"/>
        <end position="186"/>
    </location>
    <ligand>
        <name>substrate</name>
    </ligand>
</feature>
<dbReference type="PANTHER" id="PTHR11931">
    <property type="entry name" value="PHOSPHOGLYCERATE MUTASE"/>
    <property type="match status" value="1"/>
</dbReference>
<keyword evidence="4" id="KW-0312">Gluconeogenesis</keyword>
<keyword evidence="2 4" id="KW-0324">Glycolysis</keyword>
<dbReference type="EMBL" id="MBLM01000170">
    <property type="protein sequence ID" value="OHV28813.1"/>
    <property type="molecule type" value="Genomic_DNA"/>
</dbReference>
<feature type="binding site" evidence="4 6">
    <location>
        <begin position="90"/>
        <end position="93"/>
    </location>
    <ligand>
        <name>substrate</name>
    </ligand>
</feature>
<dbReference type="GO" id="GO:0006094">
    <property type="term" value="P:gluconeogenesis"/>
    <property type="evidence" value="ECO:0007669"/>
    <property type="project" value="UniProtKB-UniRule"/>
</dbReference>
<comment type="caution">
    <text evidence="4">Lacks conserved residue(s) required for the propagation of feature annotation.</text>
</comment>
<evidence type="ECO:0000256" key="2">
    <source>
        <dbReference type="ARBA" id="ARBA00023152"/>
    </source>
</evidence>
<dbReference type="RefSeq" id="WP_071091537.1">
    <property type="nucleotide sequence ID" value="NZ_MBLM01000170.1"/>
</dbReference>
<evidence type="ECO:0000256" key="4">
    <source>
        <dbReference type="HAMAP-Rule" id="MF_01039"/>
    </source>
</evidence>
<comment type="catalytic activity">
    <reaction evidence="4 8">
        <text>(2R)-2-phosphoglycerate = (2R)-3-phosphoglycerate</text>
        <dbReference type="Rhea" id="RHEA:15901"/>
        <dbReference type="ChEBI" id="CHEBI:58272"/>
        <dbReference type="ChEBI" id="CHEBI:58289"/>
        <dbReference type="EC" id="5.4.2.11"/>
    </reaction>
</comment>
<dbReference type="Proteomes" id="UP000179627">
    <property type="component" value="Unassembled WGS sequence"/>
</dbReference>
<dbReference type="InterPro" id="IPR029033">
    <property type="entry name" value="His_PPase_superfam"/>
</dbReference>
<feature type="binding site" evidence="4 6">
    <location>
        <begin position="117"/>
        <end position="118"/>
    </location>
    <ligand>
        <name>substrate</name>
    </ligand>
</feature>
<feature type="site" description="Transition state stabilizer" evidence="4 7">
    <location>
        <position position="184"/>
    </location>
</feature>
<evidence type="ECO:0000256" key="6">
    <source>
        <dbReference type="PIRSR" id="PIRSR613078-2"/>
    </source>
</evidence>
<dbReference type="Gene3D" id="3.40.50.1240">
    <property type="entry name" value="Phosphoglycerate mutase-like"/>
    <property type="match status" value="1"/>
</dbReference>
<dbReference type="GO" id="GO:0004619">
    <property type="term" value="F:phosphoglycerate mutase activity"/>
    <property type="evidence" value="ECO:0007669"/>
    <property type="project" value="UniProtKB-UniRule"/>
</dbReference>
<comment type="pathway">
    <text evidence="4 8">Carbohydrate degradation; glycolysis; pyruvate from D-glyceraldehyde 3-phosphate: step 3/5.</text>
</comment>
<dbReference type="InterPro" id="IPR013078">
    <property type="entry name" value="His_Pase_superF_clade-1"/>
</dbReference>
<feature type="active site" description="Tele-phosphohistidine intermediate" evidence="4 5">
    <location>
        <position position="12"/>
    </location>
</feature>
<dbReference type="CDD" id="cd07067">
    <property type="entry name" value="HP_PGM_like"/>
    <property type="match status" value="1"/>
</dbReference>
<reference evidence="10" key="1">
    <citation type="submission" date="2016-07" db="EMBL/GenBank/DDBJ databases">
        <title>Sequence Frankia sp. strain CcI1.17.</title>
        <authorList>
            <person name="Ghodhbane-Gtari F."/>
            <person name="Swanson E."/>
            <person name="Gueddou A."/>
            <person name="Morris K."/>
            <person name="Hezbri K."/>
            <person name="Ktari A."/>
            <person name="Nouioui I."/>
            <person name="Abebe-Akele F."/>
            <person name="Simpson S."/>
            <person name="Thomas K."/>
            <person name="Gtari M."/>
            <person name="Tisa L.S."/>
            <person name="Hurst S."/>
        </authorList>
    </citation>
    <scope>NUCLEOTIDE SEQUENCE [LARGE SCALE GENOMIC DNA]</scope>
    <source>
        <strain evidence="10">Cc1.17</strain>
    </source>
</reference>
<evidence type="ECO:0000256" key="8">
    <source>
        <dbReference type="RuleBase" id="RU004512"/>
    </source>
</evidence>
<dbReference type="AlphaFoldDB" id="A0A1S1Q1N6"/>
<dbReference type="GO" id="GO:0006096">
    <property type="term" value="P:glycolytic process"/>
    <property type="evidence" value="ECO:0007669"/>
    <property type="project" value="UniProtKB-UniRule"/>
</dbReference>
<dbReference type="NCBIfam" id="TIGR01258">
    <property type="entry name" value="pgm_1"/>
    <property type="match status" value="1"/>
</dbReference>
<dbReference type="InterPro" id="IPR001345">
    <property type="entry name" value="PG/BPGM_mutase_AS"/>
</dbReference>
<accession>A0A1S1Q1N6</accession>
<sequence>MTGSTTLLLLRHGESAWNAADRFAGWVDVPLSARGRVQAGRCGELLRDTGLLPDVVHTSLLRRAVSTADLALDAADRHWIPVRRSWRLNERHYGALQGRNRMQVRAEYGADLLRFWRRSFHGRPPPIAQGSVFGQDEDVRYRELGVHVPRTESIADVLDRLRPYYESEIAADLYAGRTVLVVAHGNVLRALIRHLGVLAGAPADDDLSDDDLSEVQLPTGALLRYDLTDVLLPVRPVGVLLGAAGATGWPALRATSE</sequence>
<keyword evidence="3 4" id="KW-0413">Isomerase</keyword>
<proteinExistence type="inferred from homology"/>
<dbReference type="OrthoDB" id="9781415at2"/>
<gene>
    <name evidence="4 9" type="primary">gpmA</name>
    <name evidence="9" type="ORF">CC117_29755</name>
</gene>
<evidence type="ECO:0000256" key="7">
    <source>
        <dbReference type="PIRSR" id="PIRSR613078-3"/>
    </source>
</evidence>
<comment type="similarity">
    <text evidence="1 4">Belongs to the phosphoglycerate mutase family. BPG-dependent PGAM subfamily.</text>
</comment>
<dbReference type="PROSITE" id="PS00175">
    <property type="entry name" value="PG_MUTASE"/>
    <property type="match status" value="1"/>
</dbReference>
<evidence type="ECO:0000313" key="10">
    <source>
        <dbReference type="Proteomes" id="UP000179627"/>
    </source>
</evidence>
<dbReference type="Pfam" id="PF00300">
    <property type="entry name" value="His_Phos_1"/>
    <property type="match status" value="2"/>
</dbReference>